<evidence type="ECO:0000256" key="5">
    <source>
        <dbReference type="ARBA" id="ARBA00022490"/>
    </source>
</evidence>
<evidence type="ECO:0000256" key="7">
    <source>
        <dbReference type="PIRNR" id="PIRNR003107"/>
    </source>
</evidence>
<dbReference type="GO" id="GO:0005737">
    <property type="term" value="C:cytoplasm"/>
    <property type="evidence" value="ECO:0007669"/>
    <property type="project" value="UniProtKB-SubCell"/>
</dbReference>
<dbReference type="InterPro" id="IPR028366">
    <property type="entry name" value="PhoU"/>
</dbReference>
<keyword evidence="4 7" id="KW-0813">Transport</keyword>
<dbReference type="SUPFAM" id="SSF109755">
    <property type="entry name" value="PhoU-like"/>
    <property type="match status" value="1"/>
</dbReference>
<dbReference type="eggNOG" id="COG0704">
    <property type="taxonomic scope" value="Bacteria"/>
</dbReference>
<organism evidence="9 10">
    <name type="scientific">Jonquetella anthropi DSM 22815</name>
    <dbReference type="NCBI Taxonomy" id="885272"/>
    <lineage>
        <taxon>Bacteria</taxon>
        <taxon>Thermotogati</taxon>
        <taxon>Synergistota</taxon>
        <taxon>Synergistia</taxon>
        <taxon>Synergistales</taxon>
        <taxon>Dethiosulfovibrionaceae</taxon>
        <taxon>Jonquetella</taxon>
    </lineage>
</organism>
<dbReference type="FunFam" id="1.20.58.220:FF:000004">
    <property type="entry name" value="Phosphate-specific transport system accessory protein PhoU"/>
    <property type="match status" value="1"/>
</dbReference>
<comment type="subcellular location">
    <subcellularLocation>
        <location evidence="1 7">Cytoplasm</location>
    </subcellularLocation>
</comment>
<feature type="domain" description="PhoU" evidence="8">
    <location>
        <begin position="33"/>
        <end position="120"/>
    </location>
</feature>
<keyword evidence="5 7" id="KW-0963">Cytoplasm</keyword>
<dbReference type="PIRSF" id="PIRSF003107">
    <property type="entry name" value="PhoU"/>
    <property type="match status" value="1"/>
</dbReference>
<evidence type="ECO:0000313" key="10">
    <source>
        <dbReference type="Proteomes" id="UP000003806"/>
    </source>
</evidence>
<evidence type="ECO:0000256" key="2">
    <source>
        <dbReference type="ARBA" id="ARBA00008107"/>
    </source>
</evidence>
<dbReference type="InterPro" id="IPR026022">
    <property type="entry name" value="PhoU_dom"/>
</dbReference>
<dbReference type="AlphaFoldDB" id="H0UIP5"/>
<dbReference type="GO" id="GO:0030643">
    <property type="term" value="P:intracellular phosphate ion homeostasis"/>
    <property type="evidence" value="ECO:0007669"/>
    <property type="project" value="InterPro"/>
</dbReference>
<proteinExistence type="inferred from homology"/>
<reference evidence="9 10" key="1">
    <citation type="submission" date="2011-11" db="EMBL/GenBank/DDBJ databases">
        <title>The Noncontiguous Finished genome of Jonquetella anthropi DSM 22815.</title>
        <authorList>
            <consortium name="US DOE Joint Genome Institute (JGI-PGF)"/>
            <person name="Lucas S."/>
            <person name="Copeland A."/>
            <person name="Lapidus A."/>
            <person name="Glavina del Rio T."/>
            <person name="Dalin E."/>
            <person name="Tice H."/>
            <person name="Bruce D."/>
            <person name="Goodwin L."/>
            <person name="Pitluck S."/>
            <person name="Peters L."/>
            <person name="Mikhailova N."/>
            <person name="Held B."/>
            <person name="Kyrpides N."/>
            <person name="Mavromatis K."/>
            <person name="Ivanova N."/>
            <person name="Markowitz V."/>
            <person name="Cheng J.-F."/>
            <person name="Hugenholtz P."/>
            <person name="Woyke T."/>
            <person name="Wu D."/>
            <person name="Gronow S."/>
            <person name="Wellnitz S."/>
            <person name="Brambilla E."/>
            <person name="Klenk H.-P."/>
            <person name="Eisen J.A."/>
        </authorList>
    </citation>
    <scope>NUCLEOTIDE SEQUENCE [LARGE SCALE GENOMIC DNA]</scope>
    <source>
        <strain evidence="9 10">DSM 22815</strain>
    </source>
</reference>
<evidence type="ECO:0000259" key="8">
    <source>
        <dbReference type="Pfam" id="PF01895"/>
    </source>
</evidence>
<accession>H0UIP5</accession>
<comment type="subunit">
    <text evidence="3 7">Homodimer.</text>
</comment>
<evidence type="ECO:0000256" key="6">
    <source>
        <dbReference type="ARBA" id="ARBA00022592"/>
    </source>
</evidence>
<dbReference type="Pfam" id="PF01895">
    <property type="entry name" value="PhoU"/>
    <property type="match status" value="2"/>
</dbReference>
<dbReference type="GO" id="GO:0045936">
    <property type="term" value="P:negative regulation of phosphate metabolic process"/>
    <property type="evidence" value="ECO:0007669"/>
    <property type="project" value="InterPro"/>
</dbReference>
<evidence type="ECO:0000256" key="1">
    <source>
        <dbReference type="ARBA" id="ARBA00004496"/>
    </source>
</evidence>
<feature type="domain" description="PhoU" evidence="8">
    <location>
        <begin position="134"/>
        <end position="221"/>
    </location>
</feature>
<dbReference type="NCBIfam" id="TIGR02135">
    <property type="entry name" value="phoU_full"/>
    <property type="match status" value="1"/>
</dbReference>
<sequence>MSFFKRKADAEPANDWQSLLFARDREELASQLQTMADAAVSMVKNAMAALQKRDEQLARQVINSDGTVDDLEISIENLCLRALAMRQPVREDLRFVFSVLKTITDLERIGDQAVNIAQRTLKIHGPFIKPLVDLPRMGQLAEEMVRHAVDSLIHENAPEAQEVIEGDDAVDDLNDRIYDDLIEMMRRHHEDDQLVDQATQLIITSRNLERIGDHACNIAERAWYTVTGERFQLEHHRRGIPEPPDGADGQPS</sequence>
<dbReference type="PANTHER" id="PTHR42930:SF3">
    <property type="entry name" value="PHOSPHATE-SPECIFIC TRANSPORT SYSTEM ACCESSORY PROTEIN PHOU"/>
    <property type="match status" value="1"/>
</dbReference>
<dbReference type="InterPro" id="IPR038078">
    <property type="entry name" value="PhoU-like_sf"/>
</dbReference>
<keyword evidence="6 7" id="KW-0592">Phosphate transport</keyword>
<evidence type="ECO:0000256" key="3">
    <source>
        <dbReference type="ARBA" id="ARBA00011738"/>
    </source>
</evidence>
<name>H0UIP5_9BACT</name>
<dbReference type="OrthoDB" id="9814256at2"/>
<dbReference type="Gene3D" id="1.20.58.220">
    <property type="entry name" value="Phosphate transport system protein phou homolog 2, domain 2"/>
    <property type="match status" value="2"/>
</dbReference>
<dbReference type="EMBL" id="CM001376">
    <property type="protein sequence ID" value="EHM13790.1"/>
    <property type="molecule type" value="Genomic_DNA"/>
</dbReference>
<dbReference type="HOGENOM" id="CLU_078518_3_0_0"/>
<dbReference type="PANTHER" id="PTHR42930">
    <property type="entry name" value="PHOSPHATE-SPECIFIC TRANSPORT SYSTEM ACCESSORY PROTEIN PHOU"/>
    <property type="match status" value="1"/>
</dbReference>
<evidence type="ECO:0000313" key="9">
    <source>
        <dbReference type="EMBL" id="EHM13790.1"/>
    </source>
</evidence>
<evidence type="ECO:0000256" key="4">
    <source>
        <dbReference type="ARBA" id="ARBA00022448"/>
    </source>
</evidence>
<dbReference type="GO" id="GO:0006817">
    <property type="term" value="P:phosphate ion transport"/>
    <property type="evidence" value="ECO:0007669"/>
    <property type="project" value="UniProtKB-KW"/>
</dbReference>
<protein>
    <recommendedName>
        <fullName evidence="7">Phosphate-specific transport system accessory protein PhoU</fullName>
    </recommendedName>
</protein>
<comment type="similarity">
    <text evidence="2 7">Belongs to the PhoU family.</text>
</comment>
<dbReference type="Proteomes" id="UP000003806">
    <property type="component" value="Chromosome"/>
</dbReference>
<dbReference type="RefSeq" id="WP_008519512.1">
    <property type="nucleotide sequence ID" value="NZ_CM001376.1"/>
</dbReference>
<dbReference type="STRING" id="885272.JonanDRAFT_1426"/>
<gene>
    <name evidence="9" type="ORF">JonanDRAFT_1426</name>
</gene>
<comment type="function">
    <text evidence="7">Plays a role in the regulation of phosphate uptake.</text>
</comment>
<keyword evidence="10" id="KW-1185">Reference proteome</keyword>